<dbReference type="AlphaFoldDB" id="A0A1I2ETK7"/>
<accession>A0A1I2ETK7</accession>
<dbReference type="OrthoDB" id="9796385at2"/>
<reference evidence="2" key="1">
    <citation type="submission" date="2016-10" db="EMBL/GenBank/DDBJ databases">
        <authorList>
            <person name="Varghese N."/>
            <person name="Submissions S."/>
        </authorList>
    </citation>
    <scope>NUCLEOTIDE SEQUENCE [LARGE SCALE GENOMIC DNA]</scope>
    <source>
        <strain evidence="2">CGMCC 1.10784</strain>
    </source>
</reference>
<dbReference type="Proteomes" id="UP000198855">
    <property type="component" value="Unassembled WGS sequence"/>
</dbReference>
<keyword evidence="2" id="KW-1185">Reference proteome</keyword>
<protein>
    <submittedName>
        <fullName evidence="1">Uncharacterized protein</fullName>
    </submittedName>
</protein>
<dbReference type="PROSITE" id="PS00626">
    <property type="entry name" value="RCC1_2"/>
    <property type="match status" value="1"/>
</dbReference>
<evidence type="ECO:0000313" key="2">
    <source>
        <dbReference type="Proteomes" id="UP000198855"/>
    </source>
</evidence>
<dbReference type="InterPro" id="IPR000408">
    <property type="entry name" value="Reg_chr_condens"/>
</dbReference>
<organism evidence="1 2">
    <name type="scientific">Paenibacillus catalpae</name>
    <dbReference type="NCBI Taxonomy" id="1045775"/>
    <lineage>
        <taxon>Bacteria</taxon>
        <taxon>Bacillati</taxon>
        <taxon>Bacillota</taxon>
        <taxon>Bacilli</taxon>
        <taxon>Bacillales</taxon>
        <taxon>Paenibacillaceae</taxon>
        <taxon>Paenibacillus</taxon>
    </lineage>
</organism>
<sequence>MYHTSPETALKMKRWPKNTIAAGHRHSVGLLSDGTVMAVGRVDEILKIKGDLREMFIEFETSEQTMQS</sequence>
<proteinExistence type="predicted"/>
<dbReference type="Pfam" id="PF13540">
    <property type="entry name" value="RCC1_2"/>
    <property type="match status" value="1"/>
</dbReference>
<gene>
    <name evidence="1" type="ORF">SAMN05216378_4521</name>
</gene>
<name>A0A1I2ETK7_9BACL</name>
<dbReference type="EMBL" id="FOMT01000005">
    <property type="protein sequence ID" value="SFE96464.1"/>
    <property type="molecule type" value="Genomic_DNA"/>
</dbReference>
<evidence type="ECO:0000313" key="1">
    <source>
        <dbReference type="EMBL" id="SFE96464.1"/>
    </source>
</evidence>